<proteinExistence type="predicted"/>
<sequence length="116" mass="12530">METPTEVLVNLNKYNSPIMEPKSQVTSQVVLYGVGLFEDDMAKPQVGVSSVWYKGNTYNMHLLRLYASLRPFVTASPPPAWFPSTSTLSASATPSLLAPKACATTCSPRTSSLTTS</sequence>
<dbReference type="GO" id="GO:0009082">
    <property type="term" value="P:branched-chain amino acid biosynthetic process"/>
    <property type="evidence" value="ECO:0007669"/>
    <property type="project" value="TreeGrafter"/>
</dbReference>
<gene>
    <name evidence="1" type="ORF">glysoja_024428</name>
</gene>
<evidence type="ECO:0000313" key="1">
    <source>
        <dbReference type="EMBL" id="KHN44857.1"/>
    </source>
</evidence>
<dbReference type="InterPro" id="IPR037237">
    <property type="entry name" value="IlvD/EDD_N"/>
</dbReference>
<dbReference type="EMBL" id="KN642882">
    <property type="protein sequence ID" value="KHN44857.1"/>
    <property type="molecule type" value="Genomic_DNA"/>
</dbReference>
<dbReference type="GO" id="GO:0004160">
    <property type="term" value="F:dihydroxy-acid dehydratase activity"/>
    <property type="evidence" value="ECO:0007669"/>
    <property type="project" value="UniProtKB-EC"/>
</dbReference>
<dbReference type="EC" id="4.2.1.9" evidence="1"/>
<dbReference type="InterPro" id="IPR050165">
    <property type="entry name" value="DHAD_IlvD/Edd"/>
</dbReference>
<protein>
    <submittedName>
        <fullName evidence="1">Dihydroxy-acid dehydratase</fullName>
        <ecNumber evidence="1">4.2.1.9</ecNumber>
    </submittedName>
</protein>
<reference evidence="1" key="1">
    <citation type="submission" date="2014-07" db="EMBL/GenBank/DDBJ databases">
        <title>Identification of a novel salt tolerance gene in wild soybean by whole-genome sequencing.</title>
        <authorList>
            <person name="Lam H.-M."/>
            <person name="Qi X."/>
            <person name="Li M.-W."/>
            <person name="Liu X."/>
            <person name="Xie M."/>
            <person name="Ni M."/>
            <person name="Xu X."/>
        </authorList>
    </citation>
    <scope>NUCLEOTIDE SEQUENCE [LARGE SCALE GENOMIC DNA]</scope>
    <source>
        <tissue evidence="1">Root</tissue>
    </source>
</reference>
<keyword evidence="1" id="KW-0456">Lyase</keyword>
<dbReference type="Proteomes" id="UP000053555">
    <property type="component" value="Unassembled WGS sequence"/>
</dbReference>
<dbReference type="SUPFAM" id="SSF143975">
    <property type="entry name" value="IlvD/EDD N-terminal domain-like"/>
    <property type="match status" value="1"/>
</dbReference>
<dbReference type="PANTHER" id="PTHR21000:SF5">
    <property type="entry name" value="DIHYDROXY-ACID DEHYDRATASE, MITOCHONDRIAL"/>
    <property type="match status" value="1"/>
</dbReference>
<accession>A0A0B2SKQ2</accession>
<organism evidence="1">
    <name type="scientific">Glycine soja</name>
    <name type="common">Wild soybean</name>
    <dbReference type="NCBI Taxonomy" id="3848"/>
    <lineage>
        <taxon>Eukaryota</taxon>
        <taxon>Viridiplantae</taxon>
        <taxon>Streptophyta</taxon>
        <taxon>Embryophyta</taxon>
        <taxon>Tracheophyta</taxon>
        <taxon>Spermatophyta</taxon>
        <taxon>Magnoliopsida</taxon>
        <taxon>eudicotyledons</taxon>
        <taxon>Gunneridae</taxon>
        <taxon>Pentapetalae</taxon>
        <taxon>rosids</taxon>
        <taxon>fabids</taxon>
        <taxon>Fabales</taxon>
        <taxon>Fabaceae</taxon>
        <taxon>Papilionoideae</taxon>
        <taxon>50 kb inversion clade</taxon>
        <taxon>NPAAA clade</taxon>
        <taxon>indigoferoid/millettioid clade</taxon>
        <taxon>Phaseoleae</taxon>
        <taxon>Glycine</taxon>
        <taxon>Glycine subgen. Soja</taxon>
    </lineage>
</organism>
<dbReference type="PANTHER" id="PTHR21000">
    <property type="entry name" value="DIHYDROXY-ACID DEHYDRATASE DAD"/>
    <property type="match status" value="1"/>
</dbReference>
<dbReference type="AlphaFoldDB" id="A0A0B2SKQ2"/>
<dbReference type="GO" id="GO:0009570">
    <property type="term" value="C:chloroplast stroma"/>
    <property type="evidence" value="ECO:0007669"/>
    <property type="project" value="TreeGrafter"/>
</dbReference>
<name>A0A0B2SKQ2_GLYSO</name>